<comment type="caution">
    <text evidence="7">The sequence shown here is derived from an EMBL/GenBank/DDBJ whole genome shotgun (WGS) entry which is preliminary data.</text>
</comment>
<accession>A0A4Z1IAI9</accession>
<dbReference type="PANTHER" id="PTHR23502">
    <property type="entry name" value="MAJOR FACILITATOR SUPERFAMILY"/>
    <property type="match status" value="1"/>
</dbReference>
<dbReference type="GO" id="GO:0016020">
    <property type="term" value="C:membrane"/>
    <property type="evidence" value="ECO:0007669"/>
    <property type="project" value="UniProtKB-SubCell"/>
</dbReference>
<reference evidence="7 8" key="1">
    <citation type="submission" date="2017-12" db="EMBL/GenBank/DDBJ databases">
        <title>Comparative genomics of Botrytis spp.</title>
        <authorList>
            <person name="Valero-Jimenez C.A."/>
            <person name="Tapia P."/>
            <person name="Veloso J."/>
            <person name="Silva-Moreno E."/>
            <person name="Staats M."/>
            <person name="Valdes J.H."/>
            <person name="Van Kan J.A.L."/>
        </authorList>
    </citation>
    <scope>NUCLEOTIDE SEQUENCE [LARGE SCALE GENOMIC DNA]</scope>
    <source>
        <strain evidence="7 8">MUCL11595</strain>
    </source>
</reference>
<dbReference type="InterPro" id="IPR020846">
    <property type="entry name" value="MFS_dom"/>
</dbReference>
<feature type="transmembrane region" description="Helical" evidence="5">
    <location>
        <begin position="66"/>
        <end position="86"/>
    </location>
</feature>
<dbReference type="Gene3D" id="1.20.1250.20">
    <property type="entry name" value="MFS general substrate transporter like domains"/>
    <property type="match status" value="1"/>
</dbReference>
<evidence type="ECO:0000313" key="7">
    <source>
        <dbReference type="EMBL" id="TGO58608.1"/>
    </source>
</evidence>
<protein>
    <recommendedName>
        <fullName evidence="6">Major facilitator superfamily (MFS) profile domain-containing protein</fullName>
    </recommendedName>
</protein>
<dbReference type="Pfam" id="PF07690">
    <property type="entry name" value="MFS_1"/>
    <property type="match status" value="1"/>
</dbReference>
<name>A0A4Z1IAI9_9HELO</name>
<dbReference type="EMBL" id="PQXN01000053">
    <property type="protein sequence ID" value="TGO58608.1"/>
    <property type="molecule type" value="Genomic_DNA"/>
</dbReference>
<dbReference type="SUPFAM" id="SSF103473">
    <property type="entry name" value="MFS general substrate transporter"/>
    <property type="match status" value="1"/>
</dbReference>
<dbReference type="Proteomes" id="UP000297527">
    <property type="component" value="Unassembled WGS sequence"/>
</dbReference>
<feature type="domain" description="Major facilitator superfamily (MFS) profile" evidence="6">
    <location>
        <begin position="1"/>
        <end position="201"/>
    </location>
</feature>
<evidence type="ECO:0000256" key="1">
    <source>
        <dbReference type="ARBA" id="ARBA00004141"/>
    </source>
</evidence>
<dbReference type="OrthoDB" id="5296287at2759"/>
<gene>
    <name evidence="7" type="ORF">BCON_0053g00430</name>
</gene>
<dbReference type="AlphaFoldDB" id="A0A4Z1IAI9"/>
<dbReference type="InterPro" id="IPR036259">
    <property type="entry name" value="MFS_trans_sf"/>
</dbReference>
<dbReference type="GO" id="GO:0022857">
    <property type="term" value="F:transmembrane transporter activity"/>
    <property type="evidence" value="ECO:0007669"/>
    <property type="project" value="InterPro"/>
</dbReference>
<organism evidence="7 8">
    <name type="scientific">Botryotinia convoluta</name>
    <dbReference type="NCBI Taxonomy" id="54673"/>
    <lineage>
        <taxon>Eukaryota</taxon>
        <taxon>Fungi</taxon>
        <taxon>Dikarya</taxon>
        <taxon>Ascomycota</taxon>
        <taxon>Pezizomycotina</taxon>
        <taxon>Leotiomycetes</taxon>
        <taxon>Helotiales</taxon>
        <taxon>Sclerotiniaceae</taxon>
        <taxon>Botryotinia</taxon>
    </lineage>
</organism>
<feature type="transmembrane region" description="Helical" evidence="5">
    <location>
        <begin position="125"/>
        <end position="149"/>
    </location>
</feature>
<evidence type="ECO:0000256" key="4">
    <source>
        <dbReference type="ARBA" id="ARBA00023136"/>
    </source>
</evidence>
<evidence type="ECO:0000256" key="3">
    <source>
        <dbReference type="ARBA" id="ARBA00022989"/>
    </source>
</evidence>
<evidence type="ECO:0000256" key="5">
    <source>
        <dbReference type="SAM" id="Phobius"/>
    </source>
</evidence>
<feature type="transmembrane region" description="Helical" evidence="5">
    <location>
        <begin position="35"/>
        <end position="60"/>
    </location>
</feature>
<proteinExistence type="predicted"/>
<keyword evidence="8" id="KW-1185">Reference proteome</keyword>
<dbReference type="PANTHER" id="PTHR23502:SF163">
    <property type="entry name" value="MAJOR FACILITATOR SUPERFAMILY (MFS) PROFILE DOMAIN-CONTAINING PROTEIN"/>
    <property type="match status" value="1"/>
</dbReference>
<sequence length="201" mass="21706">MVAILSLMNLMVNLGTIIVAPAAPRILADFHEGSGLYSTILVSIWELGEILGPLIIAPLAELYGKWMIYNIANILFIIFSIGGATSTNIHMLIAFRCPSGLMVTSTTLNDGTIGGMFPPEQRGGAISLINLCPLLGIIAGLIIGAYLTAAAGRRWTFWIITIATGVVQIGFLFLRETYKVTILQKKDEPVKKGNRKYGTPI</sequence>
<evidence type="ECO:0000313" key="8">
    <source>
        <dbReference type="Proteomes" id="UP000297527"/>
    </source>
</evidence>
<feature type="transmembrane region" description="Helical" evidence="5">
    <location>
        <begin position="6"/>
        <end position="23"/>
    </location>
</feature>
<comment type="subcellular location">
    <subcellularLocation>
        <location evidence="1">Membrane</location>
        <topology evidence="1">Multi-pass membrane protein</topology>
    </subcellularLocation>
</comment>
<keyword evidence="4 5" id="KW-0472">Membrane</keyword>
<feature type="transmembrane region" description="Helical" evidence="5">
    <location>
        <begin position="155"/>
        <end position="174"/>
    </location>
</feature>
<dbReference type="PROSITE" id="PS50850">
    <property type="entry name" value="MFS"/>
    <property type="match status" value="1"/>
</dbReference>
<keyword evidence="2 5" id="KW-0812">Transmembrane</keyword>
<evidence type="ECO:0000259" key="6">
    <source>
        <dbReference type="PROSITE" id="PS50850"/>
    </source>
</evidence>
<keyword evidence="3 5" id="KW-1133">Transmembrane helix</keyword>
<evidence type="ECO:0000256" key="2">
    <source>
        <dbReference type="ARBA" id="ARBA00022692"/>
    </source>
</evidence>
<dbReference type="InterPro" id="IPR011701">
    <property type="entry name" value="MFS"/>
</dbReference>